<protein>
    <recommendedName>
        <fullName evidence="3">F-box domain-containing protein</fullName>
    </recommendedName>
</protein>
<sequence>MSSSTKMLISSVVDQWETASARLEESFLAYMEASLALGRHTPASKSDAMDLVSRIDHKFDTLYVSLDKQLPQSRWTLARTRNKLASSFYAIPEEVLAQIFRLVVCERNNRELVDGETNIRGFYRRLYSLMEVCSFWNSVGSSQATLWSLVPLLNDRVGWLPEQPTKVSLQRALGRELHLMARVKTRSEVPEYFIEATSNIVWTQCLPLFLIIQPRGR</sequence>
<organism evidence="1 2">
    <name type="scientific">Rhizoctonia solani</name>
    <dbReference type="NCBI Taxonomy" id="456999"/>
    <lineage>
        <taxon>Eukaryota</taxon>
        <taxon>Fungi</taxon>
        <taxon>Dikarya</taxon>
        <taxon>Basidiomycota</taxon>
        <taxon>Agaricomycotina</taxon>
        <taxon>Agaricomycetes</taxon>
        <taxon>Cantharellales</taxon>
        <taxon>Ceratobasidiaceae</taxon>
        <taxon>Rhizoctonia</taxon>
    </lineage>
</organism>
<accession>A0A8H3GKW1</accession>
<dbReference type="Proteomes" id="UP000663826">
    <property type="component" value="Unassembled WGS sequence"/>
</dbReference>
<proteinExistence type="predicted"/>
<name>A0A8H3GKW1_9AGAM</name>
<evidence type="ECO:0000313" key="1">
    <source>
        <dbReference type="EMBL" id="CAE6459262.1"/>
    </source>
</evidence>
<evidence type="ECO:0000313" key="2">
    <source>
        <dbReference type="Proteomes" id="UP000663826"/>
    </source>
</evidence>
<reference evidence="1" key="1">
    <citation type="submission" date="2021-01" db="EMBL/GenBank/DDBJ databases">
        <authorList>
            <person name="Kaushik A."/>
        </authorList>
    </citation>
    <scope>NUCLEOTIDE SEQUENCE</scope>
    <source>
        <strain evidence="1">AG1-1B</strain>
    </source>
</reference>
<dbReference type="EMBL" id="CAJMWQ010001680">
    <property type="protein sequence ID" value="CAE6459262.1"/>
    <property type="molecule type" value="Genomic_DNA"/>
</dbReference>
<dbReference type="AlphaFoldDB" id="A0A8H3GKW1"/>
<evidence type="ECO:0008006" key="3">
    <source>
        <dbReference type="Google" id="ProtNLM"/>
    </source>
</evidence>
<comment type="caution">
    <text evidence="1">The sequence shown here is derived from an EMBL/GenBank/DDBJ whole genome shotgun (WGS) entry which is preliminary data.</text>
</comment>
<gene>
    <name evidence="1" type="ORF">RDB_LOCUS86710</name>
</gene>